<sequence length="275" mass="29746">MADGTCDWILIMNISKRRTMRAKGEFLSVRKPGFWRGLALRACAGALALGLGASAQASLVVEGTRVVYKAGASEVVVKLTNDGAVASLMQAWIDDGRAQATPDQMNVPFFLTPPLARVEPGKGQALRIFHTEGGQPLPQDRESLFWLNVLDVPPKVDSDEEAGAILQISVRSRLKLFFRPKGLAGSAESAPADLRFKTLAGGKLEVANPTPYYVNLRELAYGPEDRPTQRYPAMMIAPFGSETLDLGGGKPATMRYAAISDLGAIHFFEKEVGKQ</sequence>
<dbReference type="PROSITE" id="PS00635">
    <property type="entry name" value="PILI_CHAPERONE"/>
    <property type="match status" value="1"/>
</dbReference>
<evidence type="ECO:0000256" key="4">
    <source>
        <dbReference type="ARBA" id="ARBA00022729"/>
    </source>
</evidence>
<gene>
    <name evidence="11" type="primary">fimC</name>
    <name evidence="11" type="ORF">ERS370011_00389</name>
</gene>
<evidence type="ECO:0000313" key="11">
    <source>
        <dbReference type="EMBL" id="CUI39363.1"/>
    </source>
</evidence>
<organism evidence="11 12">
    <name type="scientific">Bordetella pseudohinzii</name>
    <dbReference type="NCBI Taxonomy" id="1331258"/>
    <lineage>
        <taxon>Bacteria</taxon>
        <taxon>Pseudomonadati</taxon>
        <taxon>Pseudomonadota</taxon>
        <taxon>Betaproteobacteria</taxon>
        <taxon>Burkholderiales</taxon>
        <taxon>Alcaligenaceae</taxon>
        <taxon>Bordetella</taxon>
    </lineage>
</organism>
<evidence type="ECO:0000259" key="10">
    <source>
        <dbReference type="Pfam" id="PF02753"/>
    </source>
</evidence>
<feature type="domain" description="Pili assembly chaperone C-terminal" evidence="10">
    <location>
        <begin position="206"/>
        <end position="265"/>
    </location>
</feature>
<keyword evidence="6 8" id="KW-0143">Chaperone</keyword>
<accession>A0A0M7CJ41</accession>
<evidence type="ECO:0000256" key="3">
    <source>
        <dbReference type="ARBA" id="ARBA00022558"/>
    </source>
</evidence>
<dbReference type="InterPro" id="IPR016148">
    <property type="entry name" value="Pili_assmbl_chaperone_C"/>
</dbReference>
<dbReference type="InterPro" id="IPR008962">
    <property type="entry name" value="PapD-like_sf"/>
</dbReference>
<feature type="domain" description="Pili assembly chaperone N-terminal" evidence="9">
    <location>
        <begin position="59"/>
        <end position="183"/>
    </location>
</feature>
<dbReference type="GO" id="GO:0071555">
    <property type="term" value="P:cell wall organization"/>
    <property type="evidence" value="ECO:0007669"/>
    <property type="project" value="InterPro"/>
</dbReference>
<dbReference type="Gene3D" id="2.60.40.10">
    <property type="entry name" value="Immunoglobulins"/>
    <property type="match status" value="2"/>
</dbReference>
<evidence type="ECO:0000259" key="9">
    <source>
        <dbReference type="Pfam" id="PF00345"/>
    </source>
</evidence>
<evidence type="ECO:0000256" key="1">
    <source>
        <dbReference type="ARBA" id="ARBA00004418"/>
    </source>
</evidence>
<evidence type="ECO:0000256" key="7">
    <source>
        <dbReference type="ARBA" id="ARBA00023319"/>
    </source>
</evidence>
<dbReference type="Proteomes" id="UP000053096">
    <property type="component" value="Unassembled WGS sequence"/>
</dbReference>
<keyword evidence="4" id="KW-0732">Signal</keyword>
<dbReference type="EMBL" id="CYTV01000001">
    <property type="protein sequence ID" value="CUI39363.1"/>
    <property type="molecule type" value="Genomic_DNA"/>
</dbReference>
<comment type="subcellular location">
    <subcellularLocation>
        <location evidence="1 8">Periplasm</location>
    </subcellularLocation>
</comment>
<dbReference type="AlphaFoldDB" id="A0A0M7CJ41"/>
<evidence type="ECO:0000256" key="2">
    <source>
        <dbReference type="ARBA" id="ARBA00007399"/>
    </source>
</evidence>
<evidence type="ECO:0000313" key="12">
    <source>
        <dbReference type="Proteomes" id="UP000053096"/>
    </source>
</evidence>
<dbReference type="SUPFAM" id="SSF49584">
    <property type="entry name" value="Periplasmic chaperone C-domain"/>
    <property type="match status" value="1"/>
</dbReference>
<dbReference type="InterPro" id="IPR016147">
    <property type="entry name" value="Pili_assmbl_chaperone_N"/>
</dbReference>
<dbReference type="InterPro" id="IPR013783">
    <property type="entry name" value="Ig-like_fold"/>
</dbReference>
<protein>
    <submittedName>
        <fullName evidence="11">Chaperone protein fimC</fullName>
    </submittedName>
</protein>
<dbReference type="SUPFAM" id="SSF49354">
    <property type="entry name" value="PapD-like"/>
    <property type="match status" value="1"/>
</dbReference>
<dbReference type="InterPro" id="IPR001829">
    <property type="entry name" value="Pili_assmbl_chaperone_bac"/>
</dbReference>
<dbReference type="InterPro" id="IPR050643">
    <property type="entry name" value="Periplasmic_pilus_chap"/>
</dbReference>
<proteinExistence type="inferred from homology"/>
<dbReference type="InterPro" id="IPR018046">
    <property type="entry name" value="Pili_assmbl_chaperone_CS"/>
</dbReference>
<dbReference type="GO" id="GO:0030288">
    <property type="term" value="C:outer membrane-bounded periplasmic space"/>
    <property type="evidence" value="ECO:0007669"/>
    <property type="project" value="InterPro"/>
</dbReference>
<comment type="similarity">
    <text evidence="2 8">Belongs to the periplasmic pilus chaperone family.</text>
</comment>
<name>A0A0M7CJ41_9BORD</name>
<reference evidence="11 12" key="1">
    <citation type="submission" date="2015-09" db="EMBL/GenBank/DDBJ databases">
        <authorList>
            <person name="Jackson K.R."/>
            <person name="Lunt B.L."/>
            <person name="Fisher J.N.B."/>
            <person name="Gardner A.V."/>
            <person name="Bailey M.E."/>
            <person name="Deus L.M."/>
            <person name="Earl A.S."/>
            <person name="Gibby P.D."/>
            <person name="Hartmann K.A."/>
            <person name="Liu J.E."/>
            <person name="Manci A.M."/>
            <person name="Nielsen D.A."/>
            <person name="Solomon M.B."/>
            <person name="Breakwell D.P."/>
            <person name="Burnett S.H."/>
            <person name="Grose J.H."/>
        </authorList>
    </citation>
    <scope>NUCLEOTIDE SEQUENCE [LARGE SCALE GENOMIC DNA]</scope>
    <source>
        <strain evidence="11 12">2789STDY5608636</strain>
    </source>
</reference>
<dbReference type="Pfam" id="PF02753">
    <property type="entry name" value="PapD_C"/>
    <property type="match status" value="1"/>
</dbReference>
<dbReference type="PANTHER" id="PTHR30251">
    <property type="entry name" value="PILUS ASSEMBLY CHAPERONE"/>
    <property type="match status" value="1"/>
</dbReference>
<keyword evidence="3" id="KW-1029">Fimbrium biogenesis</keyword>
<dbReference type="InterPro" id="IPR036316">
    <property type="entry name" value="Pili_assmbl_chap_C_dom_sf"/>
</dbReference>
<evidence type="ECO:0000256" key="8">
    <source>
        <dbReference type="RuleBase" id="RU003918"/>
    </source>
</evidence>
<evidence type="ECO:0000256" key="5">
    <source>
        <dbReference type="ARBA" id="ARBA00022764"/>
    </source>
</evidence>
<dbReference type="PRINTS" id="PR00969">
    <property type="entry name" value="CHAPERONPILI"/>
</dbReference>
<keyword evidence="7" id="KW-0393">Immunoglobulin domain</keyword>
<dbReference type="Pfam" id="PF00345">
    <property type="entry name" value="PapD_N"/>
    <property type="match status" value="1"/>
</dbReference>
<dbReference type="PANTHER" id="PTHR30251:SF2">
    <property type="entry name" value="FIMBRIAL CHAPERONE YADV-RELATED"/>
    <property type="match status" value="1"/>
</dbReference>
<evidence type="ECO:0000256" key="6">
    <source>
        <dbReference type="ARBA" id="ARBA00023186"/>
    </source>
</evidence>
<keyword evidence="5" id="KW-0574">Periplasm</keyword>